<comment type="function">
    <text evidence="5">Acetylates the N-terminal alanine of ribosomal protein bS18.</text>
</comment>
<name>A0A1G6CM20_9BACT</name>
<evidence type="ECO:0000313" key="7">
    <source>
        <dbReference type="EMBL" id="SDB33795.1"/>
    </source>
</evidence>
<evidence type="ECO:0000256" key="5">
    <source>
        <dbReference type="RuleBase" id="RU363094"/>
    </source>
</evidence>
<accession>A0A1G6CM20</accession>
<dbReference type="Proteomes" id="UP000198771">
    <property type="component" value="Unassembled WGS sequence"/>
</dbReference>
<keyword evidence="4" id="KW-0012">Acyltransferase</keyword>
<dbReference type="PROSITE" id="PS51186">
    <property type="entry name" value="GNAT"/>
    <property type="match status" value="1"/>
</dbReference>
<protein>
    <recommendedName>
        <fullName evidence="5">[Ribosomal protein bS18]-alanine N-acetyltransferase</fullName>
        <ecNumber evidence="5">2.3.1.266</ecNumber>
    </recommendedName>
</protein>
<keyword evidence="2 5" id="KW-0963">Cytoplasm</keyword>
<gene>
    <name evidence="7" type="ORF">SAMN05660653_01623</name>
</gene>
<dbReference type="RefSeq" id="WP_092119806.1">
    <property type="nucleotide sequence ID" value="NZ_FMXO01000008.1"/>
</dbReference>
<dbReference type="AlphaFoldDB" id="A0A1G6CM20"/>
<dbReference type="InterPro" id="IPR006464">
    <property type="entry name" value="AcTrfase_RimI/Ard1"/>
</dbReference>
<proteinExistence type="inferred from homology"/>
<dbReference type="OrthoDB" id="529907at2"/>
<evidence type="ECO:0000256" key="1">
    <source>
        <dbReference type="ARBA" id="ARBA00005395"/>
    </source>
</evidence>
<comment type="similarity">
    <text evidence="1 5">Belongs to the acetyltransferase family. RimI subfamily.</text>
</comment>
<evidence type="ECO:0000256" key="2">
    <source>
        <dbReference type="ARBA" id="ARBA00022490"/>
    </source>
</evidence>
<keyword evidence="8" id="KW-1185">Reference proteome</keyword>
<dbReference type="GO" id="GO:0005737">
    <property type="term" value="C:cytoplasm"/>
    <property type="evidence" value="ECO:0007669"/>
    <property type="project" value="UniProtKB-SubCell"/>
</dbReference>
<comment type="subcellular location">
    <subcellularLocation>
        <location evidence="5">Cytoplasm</location>
    </subcellularLocation>
</comment>
<dbReference type="Gene3D" id="3.40.630.30">
    <property type="match status" value="1"/>
</dbReference>
<evidence type="ECO:0000259" key="6">
    <source>
        <dbReference type="PROSITE" id="PS51186"/>
    </source>
</evidence>
<dbReference type="EMBL" id="FMXO01000008">
    <property type="protein sequence ID" value="SDB33795.1"/>
    <property type="molecule type" value="Genomic_DNA"/>
</dbReference>
<dbReference type="STRING" id="617002.SAMN05660653_01623"/>
<keyword evidence="3 7" id="KW-0808">Transferase</keyword>
<feature type="domain" description="N-acetyltransferase" evidence="6">
    <location>
        <begin position="1"/>
        <end position="146"/>
    </location>
</feature>
<dbReference type="InterPro" id="IPR000182">
    <property type="entry name" value="GNAT_dom"/>
</dbReference>
<dbReference type="PANTHER" id="PTHR43420:SF12">
    <property type="entry name" value="N-ACETYLTRANSFERASE DOMAIN-CONTAINING PROTEIN"/>
    <property type="match status" value="1"/>
</dbReference>
<dbReference type="GO" id="GO:0008999">
    <property type="term" value="F:protein-N-terminal-alanine acetyltransferase activity"/>
    <property type="evidence" value="ECO:0007669"/>
    <property type="project" value="UniProtKB-EC"/>
</dbReference>
<sequence length="146" mass="16213">MQVARLTHEDLSEVAELEALCFAAPWSLQQIRSGFDSESSCIFGVRKSGVLVGYISLVVLPPEMEILNIAVHPDHRRRGLGKALVGAALEHARAENVENCLLDVDEANTAALGLYEFFDFCRTGRRRAYYRFPSGARDAILMRCSP</sequence>
<reference evidence="7 8" key="1">
    <citation type="submission" date="2016-10" db="EMBL/GenBank/DDBJ databases">
        <authorList>
            <person name="de Groot N.N."/>
        </authorList>
    </citation>
    <scope>NUCLEOTIDE SEQUENCE [LARGE SCALE GENOMIC DNA]</scope>
    <source>
        <strain evidence="7 8">ASO4-2</strain>
    </source>
</reference>
<dbReference type="NCBIfam" id="TIGR01575">
    <property type="entry name" value="rimI"/>
    <property type="match status" value="1"/>
</dbReference>
<dbReference type="PANTHER" id="PTHR43420">
    <property type="entry name" value="ACETYLTRANSFERASE"/>
    <property type="match status" value="1"/>
</dbReference>
<comment type="catalytic activity">
    <reaction evidence="5">
        <text>N-terminal L-alanyl-[ribosomal protein bS18] + acetyl-CoA = N-terminal N(alpha)-acetyl-L-alanyl-[ribosomal protein bS18] + CoA + H(+)</text>
        <dbReference type="Rhea" id="RHEA:43756"/>
        <dbReference type="Rhea" id="RHEA-COMP:10676"/>
        <dbReference type="Rhea" id="RHEA-COMP:10677"/>
        <dbReference type="ChEBI" id="CHEBI:15378"/>
        <dbReference type="ChEBI" id="CHEBI:57287"/>
        <dbReference type="ChEBI" id="CHEBI:57288"/>
        <dbReference type="ChEBI" id="CHEBI:64718"/>
        <dbReference type="ChEBI" id="CHEBI:83683"/>
        <dbReference type="EC" id="2.3.1.266"/>
    </reaction>
</comment>
<evidence type="ECO:0000313" key="8">
    <source>
        <dbReference type="Proteomes" id="UP000198771"/>
    </source>
</evidence>
<dbReference type="InterPro" id="IPR050680">
    <property type="entry name" value="YpeA/RimI_acetyltransf"/>
</dbReference>
<dbReference type="SUPFAM" id="SSF55729">
    <property type="entry name" value="Acyl-CoA N-acyltransferases (Nat)"/>
    <property type="match status" value="1"/>
</dbReference>
<evidence type="ECO:0000256" key="3">
    <source>
        <dbReference type="ARBA" id="ARBA00022679"/>
    </source>
</evidence>
<organism evidence="7 8">
    <name type="scientific">Desulfonatronum thiosulfatophilum</name>
    <dbReference type="NCBI Taxonomy" id="617002"/>
    <lineage>
        <taxon>Bacteria</taxon>
        <taxon>Pseudomonadati</taxon>
        <taxon>Thermodesulfobacteriota</taxon>
        <taxon>Desulfovibrionia</taxon>
        <taxon>Desulfovibrionales</taxon>
        <taxon>Desulfonatronaceae</taxon>
        <taxon>Desulfonatronum</taxon>
    </lineage>
</organism>
<dbReference type="InterPro" id="IPR016181">
    <property type="entry name" value="Acyl_CoA_acyltransferase"/>
</dbReference>
<dbReference type="Pfam" id="PF00583">
    <property type="entry name" value="Acetyltransf_1"/>
    <property type="match status" value="1"/>
</dbReference>
<dbReference type="EC" id="2.3.1.266" evidence="5"/>
<evidence type="ECO:0000256" key="4">
    <source>
        <dbReference type="ARBA" id="ARBA00023315"/>
    </source>
</evidence>
<dbReference type="CDD" id="cd04301">
    <property type="entry name" value="NAT_SF"/>
    <property type="match status" value="1"/>
</dbReference>